<dbReference type="FunFam" id="2.30.30.190:FF:000008">
    <property type="entry name" value="Tubulin-specific chaperone E"/>
    <property type="match status" value="1"/>
</dbReference>
<comment type="subcellular location">
    <subcellularLocation>
        <location evidence="1">Cytoplasm</location>
    </subcellularLocation>
</comment>
<evidence type="ECO:0000256" key="1">
    <source>
        <dbReference type="ARBA" id="ARBA00004496"/>
    </source>
</evidence>
<evidence type="ECO:0000313" key="11">
    <source>
        <dbReference type="Proteomes" id="UP000749559"/>
    </source>
</evidence>
<dbReference type="Pfam" id="PF01302">
    <property type="entry name" value="CAP_GLY"/>
    <property type="match status" value="1"/>
</dbReference>
<evidence type="ECO:0000256" key="4">
    <source>
        <dbReference type="ARBA" id="ARBA00022490"/>
    </source>
</evidence>
<dbReference type="InterPro" id="IPR032675">
    <property type="entry name" value="LRR_dom_sf"/>
</dbReference>
<dbReference type="SUPFAM" id="SSF52058">
    <property type="entry name" value="L domain-like"/>
    <property type="match status" value="1"/>
</dbReference>
<dbReference type="InterPro" id="IPR029071">
    <property type="entry name" value="Ubiquitin-like_domsf"/>
</dbReference>
<evidence type="ECO:0000256" key="6">
    <source>
        <dbReference type="ARBA" id="ARBA00022737"/>
    </source>
</evidence>
<dbReference type="OrthoDB" id="5273213at2759"/>
<dbReference type="EMBL" id="CAIIXF020000008">
    <property type="protein sequence ID" value="CAH1792652.1"/>
    <property type="molecule type" value="Genomic_DNA"/>
</dbReference>
<dbReference type="GO" id="GO:0007010">
    <property type="term" value="P:cytoskeleton organization"/>
    <property type="evidence" value="ECO:0007669"/>
    <property type="project" value="TreeGrafter"/>
</dbReference>
<dbReference type="SMART" id="SM00365">
    <property type="entry name" value="LRR_SD22"/>
    <property type="match status" value="5"/>
</dbReference>
<proteinExistence type="inferred from homology"/>
<dbReference type="PROSITE" id="PS00845">
    <property type="entry name" value="CAP_GLY_1"/>
    <property type="match status" value="1"/>
</dbReference>
<sequence length="529" mass="60523">MKGSNCMIGRRIESDGHFGTVCFHGEVPPTKGVWLGIEWDDQERGKHNGTHEGRHYFNTKHPTSGSFLREKKANFGVSLFEAVKERYGRIEDESAGIIEEEMFVKGEGNQVTTVEVVGAQSINLKQSKLNLLKEVSIRDMYVFGTRDTQDLSHLLTNIRELDISKNLIPSWEEVAKIAAQLHHLTSLNVSENFLEVCQNPENLQSSFTSLRHLYINRMNYTWEQVLRCVPMFPRLSSLHACFNAITTITIPPPEYFTDLEMLNLEGNKLYSWDDVLNFGHLKKLNSLIVSDTGISCLKFPGRYSDKTDAFPGLQSLYINRNNITEWSNINELNRLQKLEEIKIQFNPLMSTFNPETVYELFVAKIENLKVFNRSTVTYGDRKGAEIDYLKMYGKIWLHSGGNQDPSKCKPTEEFNQEHPRYAALVSAYGPPEDSELVVKERNLKSTLIPVFIDSPNVPDRKPISKKLPATMTVQKLRALVQRLYKIHSSDITLTYSSQEVPGIEIDIDNDQRQLSFFSIEEGDTINVKW</sequence>
<comment type="similarity">
    <text evidence="2">Belongs to the TBCE family.</text>
</comment>
<accession>A0A8S4PM14</accession>
<protein>
    <recommendedName>
        <fullName evidence="3">Tubulin-specific chaperone E</fullName>
    </recommendedName>
    <alternativeName>
        <fullName evidence="8">Tubulin-folding cofactor E</fullName>
    </alternativeName>
</protein>
<dbReference type="SUPFAM" id="SSF54236">
    <property type="entry name" value="Ubiquitin-like"/>
    <property type="match status" value="1"/>
</dbReference>
<dbReference type="InterPro" id="IPR044079">
    <property type="entry name" value="Ubl_TBCE"/>
</dbReference>
<dbReference type="InterPro" id="IPR000938">
    <property type="entry name" value="CAP-Gly_domain"/>
</dbReference>
<evidence type="ECO:0000256" key="5">
    <source>
        <dbReference type="ARBA" id="ARBA00022614"/>
    </source>
</evidence>
<comment type="caution">
    <text evidence="10">The sequence shown here is derived from an EMBL/GenBank/DDBJ whole genome shotgun (WGS) entry which is preliminary data.</text>
</comment>
<keyword evidence="4" id="KW-0963">Cytoplasm</keyword>
<dbReference type="Gene3D" id="2.30.30.190">
    <property type="entry name" value="CAP Gly-rich-like domain"/>
    <property type="match status" value="1"/>
</dbReference>
<dbReference type="PANTHER" id="PTHR18849">
    <property type="entry name" value="LEUCINE RICH REPEAT PROTEIN"/>
    <property type="match status" value="1"/>
</dbReference>
<reference evidence="10" key="1">
    <citation type="submission" date="2022-03" db="EMBL/GenBank/DDBJ databases">
        <authorList>
            <person name="Martin C."/>
        </authorList>
    </citation>
    <scope>NUCLEOTIDE SEQUENCE</scope>
</reference>
<keyword evidence="7" id="KW-0143">Chaperone</keyword>
<feature type="domain" description="CAP-Gly" evidence="9">
    <location>
        <begin position="25"/>
        <end position="69"/>
    </location>
</feature>
<name>A0A8S4PM14_OWEFU</name>
<evidence type="ECO:0000259" key="9">
    <source>
        <dbReference type="PROSITE" id="PS50245"/>
    </source>
</evidence>
<dbReference type="AlphaFoldDB" id="A0A8S4PM14"/>
<evidence type="ECO:0000313" key="10">
    <source>
        <dbReference type="EMBL" id="CAH1792652.1"/>
    </source>
</evidence>
<dbReference type="SMART" id="SM01052">
    <property type="entry name" value="CAP_GLY"/>
    <property type="match status" value="1"/>
</dbReference>
<organism evidence="10 11">
    <name type="scientific">Owenia fusiformis</name>
    <name type="common">Polychaete worm</name>
    <dbReference type="NCBI Taxonomy" id="6347"/>
    <lineage>
        <taxon>Eukaryota</taxon>
        <taxon>Metazoa</taxon>
        <taxon>Spiralia</taxon>
        <taxon>Lophotrochozoa</taxon>
        <taxon>Annelida</taxon>
        <taxon>Polychaeta</taxon>
        <taxon>Sedentaria</taxon>
        <taxon>Canalipalpata</taxon>
        <taxon>Sabellida</taxon>
        <taxon>Oweniida</taxon>
        <taxon>Oweniidae</taxon>
        <taxon>Owenia</taxon>
    </lineage>
</organism>
<dbReference type="PROSITE" id="PS51450">
    <property type="entry name" value="LRR"/>
    <property type="match status" value="1"/>
</dbReference>
<dbReference type="SUPFAM" id="SSF74924">
    <property type="entry name" value="Cap-Gly domain"/>
    <property type="match status" value="1"/>
</dbReference>
<dbReference type="PANTHER" id="PTHR18849:SF0">
    <property type="entry name" value="CILIA- AND FLAGELLA-ASSOCIATED PROTEIN 410-RELATED"/>
    <property type="match status" value="1"/>
</dbReference>
<keyword evidence="11" id="KW-1185">Reference proteome</keyword>
<evidence type="ECO:0000256" key="8">
    <source>
        <dbReference type="ARBA" id="ARBA00030180"/>
    </source>
</evidence>
<dbReference type="Proteomes" id="UP000749559">
    <property type="component" value="Unassembled WGS sequence"/>
</dbReference>
<dbReference type="InterPro" id="IPR001611">
    <property type="entry name" value="Leu-rich_rpt"/>
</dbReference>
<keyword evidence="5" id="KW-0433">Leucine-rich repeat</keyword>
<dbReference type="PROSITE" id="PS50245">
    <property type="entry name" value="CAP_GLY_2"/>
    <property type="match status" value="1"/>
</dbReference>
<evidence type="ECO:0000256" key="2">
    <source>
        <dbReference type="ARBA" id="ARBA00006286"/>
    </source>
</evidence>
<evidence type="ECO:0000256" key="7">
    <source>
        <dbReference type="ARBA" id="ARBA00023186"/>
    </source>
</evidence>
<dbReference type="Gene3D" id="3.80.10.10">
    <property type="entry name" value="Ribonuclease Inhibitor"/>
    <property type="match status" value="3"/>
</dbReference>
<dbReference type="InterPro" id="IPR036859">
    <property type="entry name" value="CAP-Gly_dom_sf"/>
</dbReference>
<gene>
    <name evidence="10" type="ORF">OFUS_LOCUS17595</name>
</gene>
<dbReference type="GO" id="GO:0005856">
    <property type="term" value="C:cytoskeleton"/>
    <property type="evidence" value="ECO:0007669"/>
    <property type="project" value="UniProtKB-SubCell"/>
</dbReference>
<dbReference type="CDD" id="cd17044">
    <property type="entry name" value="Ubl_TBCE"/>
    <property type="match status" value="1"/>
</dbReference>
<evidence type="ECO:0000256" key="3">
    <source>
        <dbReference type="ARBA" id="ARBA00015004"/>
    </source>
</evidence>
<keyword evidence="6" id="KW-0677">Repeat</keyword>
<dbReference type="Gene3D" id="3.10.20.90">
    <property type="entry name" value="Phosphatidylinositol 3-kinase Catalytic Subunit, Chain A, domain 1"/>
    <property type="match status" value="1"/>
</dbReference>